<dbReference type="EMBL" id="UFRN01000001">
    <property type="protein sequence ID" value="SSX60352.1"/>
    <property type="molecule type" value="Genomic_DNA"/>
</dbReference>
<protein>
    <submittedName>
        <fullName evidence="1">Uncharacterized protein</fullName>
    </submittedName>
</protein>
<name>A0A376BDN6_ACTLI</name>
<evidence type="ECO:0000313" key="1">
    <source>
        <dbReference type="EMBL" id="SSX60352.1"/>
    </source>
</evidence>
<dbReference type="RefSeq" id="WP_258867166.1">
    <property type="nucleotide sequence ID" value="NZ_UFRN01000001.1"/>
</dbReference>
<proteinExistence type="predicted"/>
<gene>
    <name evidence="1" type="ORF">NCTC4191_00011</name>
</gene>
<keyword evidence="2" id="KW-1185">Reference proteome</keyword>
<dbReference type="Proteomes" id="UP000254253">
    <property type="component" value="Unassembled WGS sequence"/>
</dbReference>
<dbReference type="AlphaFoldDB" id="A0A376BDN6"/>
<accession>A0A376BDN6</accession>
<evidence type="ECO:0000313" key="2">
    <source>
        <dbReference type="Proteomes" id="UP000254253"/>
    </source>
</evidence>
<reference evidence="1 2" key="1">
    <citation type="submission" date="2018-06" db="EMBL/GenBank/DDBJ databases">
        <authorList>
            <consortium name="Pathogen Informatics"/>
            <person name="Doyle S."/>
        </authorList>
    </citation>
    <scope>NUCLEOTIDE SEQUENCE [LARGE SCALE GENOMIC DNA]</scope>
    <source>
        <strain evidence="1 2">NCTC4191</strain>
    </source>
</reference>
<organism evidence="1 2">
    <name type="scientific">Actinobacillus lignieresii</name>
    <dbReference type="NCBI Taxonomy" id="720"/>
    <lineage>
        <taxon>Bacteria</taxon>
        <taxon>Pseudomonadati</taxon>
        <taxon>Pseudomonadota</taxon>
        <taxon>Gammaproteobacteria</taxon>
        <taxon>Pasteurellales</taxon>
        <taxon>Pasteurellaceae</taxon>
        <taxon>Actinobacillus</taxon>
    </lineage>
</organism>
<sequence length="58" mass="6610">MKSKYLVENYPLPAIDTKITAYVEEKGKTLGVQRISISALFIKACYTADYLPKVLLNW</sequence>